<gene>
    <name evidence="1" type="ORF">F5890DRAFT_1472740</name>
</gene>
<dbReference type="AlphaFoldDB" id="A0AA38Q3P1"/>
<sequence>MAYAVAYSKQHCSLASGPSWTPNQSERLANSFLIFALSVLHNLSYDHAAPKYEYYLPSLVHPRNGQISLNNRFKKILETKDVRLIETIINGTMHWSHLDKADLALYQKYWKTFLTLQSISNLIPPSSVTSLVEGLLIEPGQGSITVAKIQVMNCSLKSLDTSSDDAGCEQTVEEVAKTPIKDDTQKEESSLDLEGQSPFKKAIFDDVTVQACSAFHIVTANDIHIKENIGSVTHPWSEGVECNWWGRGYRPFKMTPVFAVLTWKVHPPYNPKHKRLVYILTTA</sequence>
<evidence type="ECO:0000313" key="2">
    <source>
        <dbReference type="Proteomes" id="UP001163850"/>
    </source>
</evidence>
<reference evidence="1" key="1">
    <citation type="submission" date="2022-08" db="EMBL/GenBank/DDBJ databases">
        <authorList>
            <consortium name="DOE Joint Genome Institute"/>
            <person name="Min B."/>
            <person name="Riley R."/>
            <person name="Sierra-Patev S."/>
            <person name="Naranjo-Ortiz M."/>
            <person name="Looney B."/>
            <person name="Konkel Z."/>
            <person name="Slot J.C."/>
            <person name="Sakamoto Y."/>
            <person name="Steenwyk J.L."/>
            <person name="Rokas A."/>
            <person name="Carro J."/>
            <person name="Camarero S."/>
            <person name="Ferreira P."/>
            <person name="Molpeceres G."/>
            <person name="Ruiz-Duenas F.J."/>
            <person name="Serrano A."/>
            <person name="Henrissat B."/>
            <person name="Drula E."/>
            <person name="Hughes K.W."/>
            <person name="Mata J.L."/>
            <person name="Ishikawa N.K."/>
            <person name="Vargas-Isla R."/>
            <person name="Ushijima S."/>
            <person name="Smith C.A."/>
            <person name="Ahrendt S."/>
            <person name="Andreopoulos W."/>
            <person name="He G."/>
            <person name="Labutti K."/>
            <person name="Lipzen A."/>
            <person name="Ng V."/>
            <person name="Sandor L."/>
            <person name="Barry K."/>
            <person name="Martinez A.T."/>
            <person name="Xiao Y."/>
            <person name="Gibbons J.G."/>
            <person name="Terashima K."/>
            <person name="Hibbett D.S."/>
            <person name="Grigoriev I.V."/>
        </authorList>
    </citation>
    <scope>NUCLEOTIDE SEQUENCE</scope>
    <source>
        <strain evidence="1">TFB7829</strain>
    </source>
</reference>
<dbReference type="Proteomes" id="UP001163850">
    <property type="component" value="Unassembled WGS sequence"/>
</dbReference>
<accession>A0AA38Q3P1</accession>
<comment type="caution">
    <text evidence="1">The sequence shown here is derived from an EMBL/GenBank/DDBJ whole genome shotgun (WGS) entry which is preliminary data.</text>
</comment>
<protein>
    <submittedName>
        <fullName evidence="1">Uncharacterized protein</fullName>
    </submittedName>
</protein>
<organism evidence="1 2">
    <name type="scientific">Lentinula detonsa</name>
    <dbReference type="NCBI Taxonomy" id="2804962"/>
    <lineage>
        <taxon>Eukaryota</taxon>
        <taxon>Fungi</taxon>
        <taxon>Dikarya</taxon>
        <taxon>Basidiomycota</taxon>
        <taxon>Agaricomycotina</taxon>
        <taxon>Agaricomycetes</taxon>
        <taxon>Agaricomycetidae</taxon>
        <taxon>Agaricales</taxon>
        <taxon>Marasmiineae</taxon>
        <taxon>Omphalotaceae</taxon>
        <taxon>Lentinula</taxon>
    </lineage>
</organism>
<name>A0AA38Q3P1_9AGAR</name>
<proteinExistence type="predicted"/>
<dbReference type="EMBL" id="MU801934">
    <property type="protein sequence ID" value="KAJ3986818.1"/>
    <property type="molecule type" value="Genomic_DNA"/>
</dbReference>
<evidence type="ECO:0000313" key="1">
    <source>
        <dbReference type="EMBL" id="KAJ3986818.1"/>
    </source>
</evidence>